<dbReference type="GO" id="GO:0006564">
    <property type="term" value="P:L-serine biosynthetic process"/>
    <property type="evidence" value="ECO:0007669"/>
    <property type="project" value="UniProtKB-KW"/>
</dbReference>
<feature type="non-terminal residue" evidence="9">
    <location>
        <position position="270"/>
    </location>
</feature>
<sequence>PLYMSCFSDEELIKLANDNLGLLPGCEELMKVLQKNWDIFIISTSYSHFAHSVAKNLNIPLDHVFCTDLNIKEANKTIYNIEEDVKNLVNLIFQNYVDNDKNLDLIVDDLNNFFWKNKETNYVKAMNLVEVRGGKRKEKAVESISNITQIPISKMIALGDSITDINMLQRLKDEGGIAVSFNGNRFTVGRANIAITTPNNLGSLAIFESKNNIENFLDSWEKLYSRFKNNPEKIPNNLVSKEVKKYFIKYKFVPEIENLSNKTKKELDLI</sequence>
<evidence type="ECO:0000256" key="6">
    <source>
        <dbReference type="ARBA" id="ARBA00022801"/>
    </source>
</evidence>
<dbReference type="Pfam" id="PF08282">
    <property type="entry name" value="Hydrolase_3"/>
    <property type="match status" value="1"/>
</dbReference>
<dbReference type="InterPro" id="IPR050582">
    <property type="entry name" value="HAD-like_SerB"/>
</dbReference>
<dbReference type="Gene3D" id="3.40.50.1000">
    <property type="entry name" value="HAD superfamily/HAD-like"/>
    <property type="match status" value="1"/>
</dbReference>
<keyword evidence="6" id="KW-0378">Hydrolase</keyword>
<keyword evidence="7" id="KW-0460">Magnesium</keyword>
<evidence type="ECO:0000313" key="9">
    <source>
        <dbReference type="EMBL" id="GAH69511.1"/>
    </source>
</evidence>
<dbReference type="EC" id="3.1.3.3" evidence="3"/>
<dbReference type="GO" id="GO:0000287">
    <property type="term" value="F:magnesium ion binding"/>
    <property type="evidence" value="ECO:0007669"/>
    <property type="project" value="TreeGrafter"/>
</dbReference>
<evidence type="ECO:0000256" key="4">
    <source>
        <dbReference type="ARBA" id="ARBA00022605"/>
    </source>
</evidence>
<dbReference type="PANTHER" id="PTHR43344:SF2">
    <property type="entry name" value="PHOSPHOSERINE PHOSPHATASE"/>
    <property type="match status" value="1"/>
</dbReference>
<proteinExistence type="predicted"/>
<accession>X1HH89</accession>
<reference evidence="9" key="1">
    <citation type="journal article" date="2014" name="Front. Microbiol.">
        <title>High frequency of phylogenetically diverse reductive dehalogenase-homologous genes in deep subseafloor sedimentary metagenomes.</title>
        <authorList>
            <person name="Kawai M."/>
            <person name="Futagami T."/>
            <person name="Toyoda A."/>
            <person name="Takaki Y."/>
            <person name="Nishi S."/>
            <person name="Hori S."/>
            <person name="Arai W."/>
            <person name="Tsubouchi T."/>
            <person name="Morono Y."/>
            <person name="Uchiyama I."/>
            <person name="Ito T."/>
            <person name="Fujiyama A."/>
            <person name="Inagaki F."/>
            <person name="Takami H."/>
        </authorList>
    </citation>
    <scope>NUCLEOTIDE SEQUENCE</scope>
    <source>
        <strain evidence="9">Expedition CK06-06</strain>
    </source>
</reference>
<evidence type="ECO:0000256" key="1">
    <source>
        <dbReference type="ARBA" id="ARBA00001946"/>
    </source>
</evidence>
<dbReference type="AlphaFoldDB" id="X1HH89"/>
<name>X1HH89_9ZZZZ</name>
<dbReference type="SUPFAM" id="SSF56784">
    <property type="entry name" value="HAD-like"/>
    <property type="match status" value="1"/>
</dbReference>
<dbReference type="PANTHER" id="PTHR43344">
    <property type="entry name" value="PHOSPHOSERINE PHOSPHATASE"/>
    <property type="match status" value="1"/>
</dbReference>
<comment type="caution">
    <text evidence="9">The sequence shown here is derived from an EMBL/GenBank/DDBJ whole genome shotgun (WGS) entry which is preliminary data.</text>
</comment>
<comment type="pathway">
    <text evidence="2">Amino-acid biosynthesis; L-serine biosynthesis; L-serine from 3-phospho-D-glycerate: step 3/3.</text>
</comment>
<keyword evidence="5" id="KW-0479">Metal-binding</keyword>
<dbReference type="GO" id="GO:0036424">
    <property type="term" value="F:L-phosphoserine phosphatase activity"/>
    <property type="evidence" value="ECO:0007669"/>
    <property type="project" value="TreeGrafter"/>
</dbReference>
<dbReference type="EMBL" id="BARU01027023">
    <property type="protein sequence ID" value="GAH69511.1"/>
    <property type="molecule type" value="Genomic_DNA"/>
</dbReference>
<keyword evidence="8" id="KW-0718">Serine biosynthesis</keyword>
<dbReference type="GO" id="GO:0005737">
    <property type="term" value="C:cytoplasm"/>
    <property type="evidence" value="ECO:0007669"/>
    <property type="project" value="TreeGrafter"/>
</dbReference>
<evidence type="ECO:0000256" key="8">
    <source>
        <dbReference type="ARBA" id="ARBA00023299"/>
    </source>
</evidence>
<evidence type="ECO:0000256" key="7">
    <source>
        <dbReference type="ARBA" id="ARBA00022842"/>
    </source>
</evidence>
<evidence type="ECO:0000256" key="3">
    <source>
        <dbReference type="ARBA" id="ARBA00012640"/>
    </source>
</evidence>
<feature type="non-terminal residue" evidence="9">
    <location>
        <position position="1"/>
    </location>
</feature>
<dbReference type="InterPro" id="IPR023214">
    <property type="entry name" value="HAD_sf"/>
</dbReference>
<comment type="cofactor">
    <cofactor evidence="1">
        <name>Mg(2+)</name>
        <dbReference type="ChEBI" id="CHEBI:18420"/>
    </cofactor>
</comment>
<evidence type="ECO:0000256" key="5">
    <source>
        <dbReference type="ARBA" id="ARBA00022723"/>
    </source>
</evidence>
<dbReference type="InterPro" id="IPR036412">
    <property type="entry name" value="HAD-like_sf"/>
</dbReference>
<gene>
    <name evidence="9" type="ORF">S03H2_43332</name>
</gene>
<keyword evidence="4" id="KW-0028">Amino-acid biosynthesis</keyword>
<evidence type="ECO:0000256" key="2">
    <source>
        <dbReference type="ARBA" id="ARBA00005135"/>
    </source>
</evidence>
<protein>
    <recommendedName>
        <fullName evidence="3">phosphoserine phosphatase</fullName>
        <ecNumber evidence="3">3.1.3.3</ecNumber>
    </recommendedName>
</protein>
<organism evidence="9">
    <name type="scientific">marine sediment metagenome</name>
    <dbReference type="NCBI Taxonomy" id="412755"/>
    <lineage>
        <taxon>unclassified sequences</taxon>
        <taxon>metagenomes</taxon>
        <taxon>ecological metagenomes</taxon>
    </lineage>
</organism>